<dbReference type="EMBL" id="BAABRI010000006">
    <property type="protein sequence ID" value="GAA5482178.1"/>
    <property type="molecule type" value="Genomic_DNA"/>
</dbReference>
<gene>
    <name evidence="7" type="primary">pqqE</name>
    <name evidence="7" type="ORF">Hsar01_01395</name>
</gene>
<dbReference type="InterPro" id="IPR050377">
    <property type="entry name" value="Radical_SAM_PqqE_MftC-like"/>
</dbReference>
<dbReference type="InterPro" id="IPR013785">
    <property type="entry name" value="Aldolase_TIM"/>
</dbReference>
<keyword evidence="8" id="KW-1185">Reference proteome</keyword>
<sequence length="323" mass="35886">MIVVWRVTTGCNSACPFCAYDRRLRFPRNSASADEVRRLLEILAGYQREHDDPVLVSWLGGEPFLWPHLPALTLHAQHLGLRVSATTNGSTLGSPDVRRHVLDHYSELTISLDAPDEAHDELRSSPGLFLMLRSAVSALARQRAIEARPLKIRINTVLLWSTIDCFSELVDEVAEWGVDEVTFNLLGGRDRPDYYAINHPSLAQIERFSQRLPSLRKQAASVNMVIAGTPDYVHRMRSAVQGHPHAVDDCGPGENFLFIDERGSVSPCSFTTRTLGMPSSGIHDASDIARLRDRFANSRAALRPCVCDDCPSTQVFGKFAPIT</sequence>
<evidence type="ECO:0000313" key="7">
    <source>
        <dbReference type="EMBL" id="GAA5482178.1"/>
    </source>
</evidence>
<evidence type="ECO:0000259" key="6">
    <source>
        <dbReference type="PROSITE" id="PS51918"/>
    </source>
</evidence>
<dbReference type="Gene3D" id="3.20.20.70">
    <property type="entry name" value="Aldolase class I"/>
    <property type="match status" value="1"/>
</dbReference>
<keyword evidence="5" id="KW-0411">Iron-sulfur</keyword>
<dbReference type="PANTHER" id="PTHR11228">
    <property type="entry name" value="RADICAL SAM DOMAIN PROTEIN"/>
    <property type="match status" value="1"/>
</dbReference>
<evidence type="ECO:0000256" key="3">
    <source>
        <dbReference type="ARBA" id="ARBA00022723"/>
    </source>
</evidence>
<keyword evidence="2" id="KW-0949">S-adenosyl-L-methionine</keyword>
<keyword evidence="3" id="KW-0479">Metal-binding</keyword>
<evidence type="ECO:0000256" key="4">
    <source>
        <dbReference type="ARBA" id="ARBA00023004"/>
    </source>
</evidence>
<evidence type="ECO:0000256" key="2">
    <source>
        <dbReference type="ARBA" id="ARBA00022691"/>
    </source>
</evidence>
<organism evidence="7 8">
    <name type="scientific">Haloferula sargassicola</name>
    <dbReference type="NCBI Taxonomy" id="490096"/>
    <lineage>
        <taxon>Bacteria</taxon>
        <taxon>Pseudomonadati</taxon>
        <taxon>Verrucomicrobiota</taxon>
        <taxon>Verrucomicrobiia</taxon>
        <taxon>Verrucomicrobiales</taxon>
        <taxon>Verrucomicrobiaceae</taxon>
        <taxon>Haloferula</taxon>
    </lineage>
</organism>
<dbReference type="CDD" id="cd01335">
    <property type="entry name" value="Radical_SAM"/>
    <property type="match status" value="1"/>
</dbReference>
<dbReference type="InterPro" id="IPR007197">
    <property type="entry name" value="rSAM"/>
</dbReference>
<reference evidence="7 8" key="1">
    <citation type="submission" date="2024-02" db="EMBL/GenBank/DDBJ databases">
        <title>Haloferula sargassicola NBRC 104335.</title>
        <authorList>
            <person name="Ichikawa N."/>
            <person name="Katano-Makiyama Y."/>
            <person name="Hidaka K."/>
        </authorList>
    </citation>
    <scope>NUCLEOTIDE SEQUENCE [LARGE SCALE GENOMIC DNA]</scope>
    <source>
        <strain evidence="7 8">NBRC 104335</strain>
    </source>
</reference>
<dbReference type="RefSeq" id="WP_353566321.1">
    <property type="nucleotide sequence ID" value="NZ_BAABRI010000006.1"/>
</dbReference>
<dbReference type="SFLD" id="SFLDG01067">
    <property type="entry name" value="SPASM/twitch_domain_containing"/>
    <property type="match status" value="1"/>
</dbReference>
<dbReference type="SUPFAM" id="SSF102114">
    <property type="entry name" value="Radical SAM enzymes"/>
    <property type="match status" value="1"/>
</dbReference>
<dbReference type="PROSITE" id="PS51918">
    <property type="entry name" value="RADICAL_SAM"/>
    <property type="match status" value="1"/>
</dbReference>
<protein>
    <submittedName>
        <fullName evidence="7">PqqA peptide cyclase</fullName>
    </submittedName>
</protein>
<dbReference type="Proteomes" id="UP001476282">
    <property type="component" value="Unassembled WGS sequence"/>
</dbReference>
<proteinExistence type="predicted"/>
<comment type="cofactor">
    <cofactor evidence="1">
        <name>[4Fe-4S] cluster</name>
        <dbReference type="ChEBI" id="CHEBI:49883"/>
    </cofactor>
</comment>
<dbReference type="InterPro" id="IPR058240">
    <property type="entry name" value="rSAM_sf"/>
</dbReference>
<feature type="domain" description="Radical SAM core" evidence="6">
    <location>
        <begin position="1"/>
        <end position="223"/>
    </location>
</feature>
<dbReference type="Pfam" id="PF04055">
    <property type="entry name" value="Radical_SAM"/>
    <property type="match status" value="1"/>
</dbReference>
<dbReference type="PANTHER" id="PTHR11228:SF34">
    <property type="entry name" value="TUNGSTEN-CONTAINING ALDEHYDE FERREDOXIN OXIDOREDUCTASE COFACTOR MODIFYING PROTEIN"/>
    <property type="match status" value="1"/>
</dbReference>
<evidence type="ECO:0000313" key="8">
    <source>
        <dbReference type="Proteomes" id="UP001476282"/>
    </source>
</evidence>
<keyword evidence="4" id="KW-0408">Iron</keyword>
<comment type="caution">
    <text evidence="7">The sequence shown here is derived from an EMBL/GenBank/DDBJ whole genome shotgun (WGS) entry which is preliminary data.</text>
</comment>
<name>A0ABP9UQV7_9BACT</name>
<dbReference type="SFLD" id="SFLDS00029">
    <property type="entry name" value="Radical_SAM"/>
    <property type="match status" value="1"/>
</dbReference>
<evidence type="ECO:0000256" key="5">
    <source>
        <dbReference type="ARBA" id="ARBA00023014"/>
    </source>
</evidence>
<accession>A0ABP9UQV7</accession>
<evidence type="ECO:0000256" key="1">
    <source>
        <dbReference type="ARBA" id="ARBA00001966"/>
    </source>
</evidence>